<dbReference type="PANTHER" id="PTHR48081">
    <property type="entry name" value="AB HYDROLASE SUPERFAMILY PROTEIN C4A8.06C"/>
    <property type="match status" value="1"/>
</dbReference>
<protein>
    <submittedName>
        <fullName evidence="3">Acetyl esterase/lipase</fullName>
    </submittedName>
</protein>
<keyword evidence="1" id="KW-0378">Hydrolase</keyword>
<dbReference type="OrthoDB" id="9771666at2"/>
<evidence type="ECO:0000313" key="4">
    <source>
        <dbReference type="Proteomes" id="UP000184292"/>
    </source>
</evidence>
<proteinExistence type="predicted"/>
<dbReference type="PANTHER" id="PTHR48081:SF13">
    <property type="entry name" value="ALPHA_BETA HYDROLASE"/>
    <property type="match status" value="1"/>
</dbReference>
<gene>
    <name evidence="3" type="ORF">SAMN05444417_0523</name>
</gene>
<dbReference type="SUPFAM" id="SSF53474">
    <property type="entry name" value="alpha/beta-Hydrolases"/>
    <property type="match status" value="1"/>
</dbReference>
<dbReference type="Gene3D" id="3.40.50.1820">
    <property type="entry name" value="alpha/beta hydrolase"/>
    <property type="match status" value="1"/>
</dbReference>
<accession>A0A1M6AMS0</accession>
<organism evidence="3 4">
    <name type="scientific">Wenxinia saemankumensis</name>
    <dbReference type="NCBI Taxonomy" id="1447782"/>
    <lineage>
        <taxon>Bacteria</taxon>
        <taxon>Pseudomonadati</taxon>
        <taxon>Pseudomonadota</taxon>
        <taxon>Alphaproteobacteria</taxon>
        <taxon>Rhodobacterales</taxon>
        <taxon>Roseobacteraceae</taxon>
        <taxon>Wenxinia</taxon>
    </lineage>
</organism>
<dbReference type="STRING" id="1447782.SAMN05444417_0523"/>
<dbReference type="RefSeq" id="WP_073326244.1">
    <property type="nucleotide sequence ID" value="NZ_FQYO01000001.1"/>
</dbReference>
<feature type="domain" description="BD-FAE-like" evidence="2">
    <location>
        <begin position="45"/>
        <end position="257"/>
    </location>
</feature>
<reference evidence="3 4" key="1">
    <citation type="submission" date="2016-11" db="EMBL/GenBank/DDBJ databases">
        <authorList>
            <person name="Jaros S."/>
            <person name="Januszkiewicz K."/>
            <person name="Wedrychowicz H."/>
        </authorList>
    </citation>
    <scope>NUCLEOTIDE SEQUENCE [LARGE SCALE GENOMIC DNA]</scope>
    <source>
        <strain evidence="3 4">DSM 100565</strain>
    </source>
</reference>
<dbReference type="Proteomes" id="UP000184292">
    <property type="component" value="Unassembled WGS sequence"/>
</dbReference>
<dbReference type="InterPro" id="IPR049492">
    <property type="entry name" value="BD-FAE-like_dom"/>
</dbReference>
<keyword evidence="4" id="KW-1185">Reference proteome</keyword>
<dbReference type="InterPro" id="IPR050300">
    <property type="entry name" value="GDXG_lipolytic_enzyme"/>
</dbReference>
<evidence type="ECO:0000313" key="3">
    <source>
        <dbReference type="EMBL" id="SHI37786.1"/>
    </source>
</evidence>
<evidence type="ECO:0000256" key="1">
    <source>
        <dbReference type="ARBA" id="ARBA00022801"/>
    </source>
</evidence>
<dbReference type="InterPro" id="IPR029058">
    <property type="entry name" value="AB_hydrolase_fold"/>
</dbReference>
<evidence type="ECO:0000259" key="2">
    <source>
        <dbReference type="Pfam" id="PF20434"/>
    </source>
</evidence>
<dbReference type="Pfam" id="PF20434">
    <property type="entry name" value="BD-FAE"/>
    <property type="match status" value="1"/>
</dbReference>
<name>A0A1M6AMS0_9RHOB</name>
<dbReference type="AlphaFoldDB" id="A0A1M6AMS0"/>
<dbReference type="EMBL" id="FQYO01000001">
    <property type="protein sequence ID" value="SHI37786.1"/>
    <property type="molecule type" value="Genomic_DNA"/>
</dbReference>
<sequence>MDTFETDLAQEPERLIDERFPDPRGGTYWPHLVYARPDGARPLMLDLRVPEGAAARPLVVYIHGGGWRIGTPKYDNPTLRRIDAPGRLHAAGFAVARISYRLSGEATWPVPLHDCKAAIRWLRARADTFGVDPRRVAVMGESAGGHLAAMVALTGDDPEMEGAVGETGGSTRVAAAVNWYGVTDLWSIGERREPPPDGAPRMEEALIGGPRAANRTALEAASPVRTVGAAAPPFLHQHGDADRIVPHSQAEALHAALKEAGHDTILDLVPGADHCFWGAAPADRDGGIMDRAIAFLGAHLGHAAPG</sequence>
<dbReference type="GO" id="GO:0016787">
    <property type="term" value="F:hydrolase activity"/>
    <property type="evidence" value="ECO:0007669"/>
    <property type="project" value="UniProtKB-KW"/>
</dbReference>